<keyword evidence="1" id="KW-0547">Nucleotide-binding</keyword>
<accession>A0A4Q7NTZ6</accession>
<proteinExistence type="predicted"/>
<dbReference type="PROSITE" id="PS50043">
    <property type="entry name" value="HTH_LUXR_2"/>
    <property type="match status" value="1"/>
</dbReference>
<evidence type="ECO:0000313" key="5">
    <source>
        <dbReference type="Proteomes" id="UP000293638"/>
    </source>
</evidence>
<feature type="domain" description="HTH luxR-type" evidence="3">
    <location>
        <begin position="919"/>
        <end position="986"/>
    </location>
</feature>
<dbReference type="InterPro" id="IPR036388">
    <property type="entry name" value="WH-like_DNA-bd_sf"/>
</dbReference>
<dbReference type="GO" id="GO:0005524">
    <property type="term" value="F:ATP binding"/>
    <property type="evidence" value="ECO:0007669"/>
    <property type="project" value="UniProtKB-KW"/>
</dbReference>
<dbReference type="PRINTS" id="PR00038">
    <property type="entry name" value="HTHLUXR"/>
</dbReference>
<dbReference type="GO" id="GO:0006355">
    <property type="term" value="P:regulation of DNA-templated transcription"/>
    <property type="evidence" value="ECO:0007669"/>
    <property type="project" value="InterPro"/>
</dbReference>
<comment type="caution">
    <text evidence="4">The sequence shown here is derived from an EMBL/GenBank/DDBJ whole genome shotgun (WGS) entry which is preliminary data.</text>
</comment>
<dbReference type="SUPFAM" id="SSF52540">
    <property type="entry name" value="P-loop containing nucleoside triphosphate hydrolases"/>
    <property type="match status" value="1"/>
</dbReference>
<dbReference type="GO" id="GO:0005737">
    <property type="term" value="C:cytoplasm"/>
    <property type="evidence" value="ECO:0007669"/>
    <property type="project" value="TreeGrafter"/>
</dbReference>
<dbReference type="EMBL" id="SGXD01000002">
    <property type="protein sequence ID" value="RZS90308.1"/>
    <property type="molecule type" value="Genomic_DNA"/>
</dbReference>
<dbReference type="Gene3D" id="3.40.50.300">
    <property type="entry name" value="P-loop containing nucleotide triphosphate hydrolases"/>
    <property type="match status" value="1"/>
</dbReference>
<dbReference type="InterPro" id="IPR011990">
    <property type="entry name" value="TPR-like_helical_dom_sf"/>
</dbReference>
<organism evidence="4 5">
    <name type="scientific">Motilibacter rhizosphaerae</name>
    <dbReference type="NCBI Taxonomy" id="598652"/>
    <lineage>
        <taxon>Bacteria</taxon>
        <taxon>Bacillati</taxon>
        <taxon>Actinomycetota</taxon>
        <taxon>Actinomycetes</taxon>
        <taxon>Motilibacterales</taxon>
        <taxon>Motilibacteraceae</taxon>
        <taxon>Motilibacter</taxon>
    </lineage>
</organism>
<dbReference type="AlphaFoldDB" id="A0A4Q7NTZ6"/>
<evidence type="ECO:0000313" key="4">
    <source>
        <dbReference type="EMBL" id="RZS90308.1"/>
    </source>
</evidence>
<dbReference type="PANTHER" id="PTHR16305:SF35">
    <property type="entry name" value="TRANSCRIPTIONAL ACTIVATOR DOMAIN"/>
    <property type="match status" value="1"/>
</dbReference>
<dbReference type="PANTHER" id="PTHR16305">
    <property type="entry name" value="TESTICULAR SOLUBLE ADENYLYL CYCLASE"/>
    <property type="match status" value="1"/>
</dbReference>
<sequence>MLSVAGGILADVVPQQRGSVPALVGREPALERLGGALAAAVSGEPRVVLLAGEAGIGKTRLVEELVPRAERAGARVLVGACVELGEDGVAFAPVVAALRSMARALPEDEVERVLGPARAGLARLVPELGPAPAPAAGELGRGQLFELLRGVVERAATRTPLVLVIEDVHWADRSTRELLGYLVRGTWARLLLVVTYRTDELRPGHPVRGWLAELERLRGVERVDLPRLARGEVAEQLASLSGGDVAPERVDLVYSRSEGNPFFVEELAMTVEDCPVPDSLRDLLLARVHALSSPAQAVVRLAAGAGRLLDHPLLAAVADLPEDALLAALREAVAASVLVVDPPTEAYAFRHSLVREAVHDADLPGEHRRLHRRYAEALERDPGLVPAERAAAVLAHHWRGAHVPERALPALLDAAARAAAQYAPAEQLRLLELALEQWELAADPEALTGTDHLGLLEQAVDAAKQCDLPRGLQLANAAVAEADERTEPVRTALLLERRAQLLRSMARPADLDDLLRARALLPEEDTPARAKVLAALATSHMMRAEGALSLEAAEEAVRVAREVGHEHAELMARVTFGVDLTMLGRDDEGLAVLRQVAGQVDPAVYPDVAVRVRVNLSDSLEICGRLQESVDVALAGVELARGLGLARTHGTFLASNGSVALLEAGRADEAAELVASALAQDPHGIQAICLFTLRGLIRVRRGDVEGAGHDADRARGMLTRSYAGLQYDLPLGALDAEVALARGEESAALTAAEEALALARPGQIPRAAWLVLGVGARAAAALAARAAVTHDDVATARAAEATRRLRARIAEEPAAMAPQRAWRATALAELAGAAAVDEWRGAVALWDEGEDRETVAYASLRLAQAALAAGDRATATAALARCRERATALGYAPLLRRAEEVAAAFRLAPAAGAAGAVDAADPLIRLGLTEREREVLALVAAGRSNREIGEALFISAKTVSVHVSNLLAKLGVSSRGEAAALAHRLQLFPVAAS</sequence>
<dbReference type="CDD" id="cd06170">
    <property type="entry name" value="LuxR_C_like"/>
    <property type="match status" value="1"/>
</dbReference>
<dbReference type="Pfam" id="PF00196">
    <property type="entry name" value="GerE"/>
    <property type="match status" value="1"/>
</dbReference>
<dbReference type="Proteomes" id="UP000293638">
    <property type="component" value="Unassembled WGS sequence"/>
</dbReference>
<dbReference type="InterPro" id="IPR000792">
    <property type="entry name" value="Tscrpt_reg_LuxR_C"/>
</dbReference>
<dbReference type="GO" id="GO:0003677">
    <property type="term" value="F:DNA binding"/>
    <property type="evidence" value="ECO:0007669"/>
    <property type="project" value="InterPro"/>
</dbReference>
<evidence type="ECO:0000256" key="2">
    <source>
        <dbReference type="ARBA" id="ARBA00022840"/>
    </source>
</evidence>
<dbReference type="SUPFAM" id="SSF48452">
    <property type="entry name" value="TPR-like"/>
    <property type="match status" value="1"/>
</dbReference>
<reference evidence="4 5" key="1">
    <citation type="submission" date="2019-02" db="EMBL/GenBank/DDBJ databases">
        <title>Genomic Encyclopedia of Type Strains, Phase IV (KMG-IV): sequencing the most valuable type-strain genomes for metagenomic binning, comparative biology and taxonomic classification.</title>
        <authorList>
            <person name="Goeker M."/>
        </authorList>
    </citation>
    <scope>NUCLEOTIDE SEQUENCE [LARGE SCALE GENOMIC DNA]</scope>
    <source>
        <strain evidence="4 5">DSM 45622</strain>
    </source>
</reference>
<dbReference type="InterPro" id="IPR016032">
    <property type="entry name" value="Sig_transdc_resp-reg_C-effctor"/>
</dbReference>
<keyword evidence="5" id="KW-1185">Reference proteome</keyword>
<keyword evidence="2" id="KW-0067">ATP-binding</keyword>
<dbReference type="SUPFAM" id="SSF46894">
    <property type="entry name" value="C-terminal effector domain of the bipartite response regulators"/>
    <property type="match status" value="1"/>
</dbReference>
<dbReference type="Gene3D" id="1.10.10.10">
    <property type="entry name" value="Winged helix-like DNA-binding domain superfamily/Winged helix DNA-binding domain"/>
    <property type="match status" value="1"/>
</dbReference>
<dbReference type="InterPro" id="IPR027417">
    <property type="entry name" value="P-loop_NTPase"/>
</dbReference>
<gene>
    <name evidence="4" type="ORF">EV189_2093</name>
</gene>
<evidence type="ECO:0000259" key="3">
    <source>
        <dbReference type="PROSITE" id="PS50043"/>
    </source>
</evidence>
<dbReference type="SMART" id="SM00421">
    <property type="entry name" value="HTH_LUXR"/>
    <property type="match status" value="1"/>
</dbReference>
<dbReference type="GO" id="GO:0004016">
    <property type="term" value="F:adenylate cyclase activity"/>
    <property type="evidence" value="ECO:0007669"/>
    <property type="project" value="TreeGrafter"/>
</dbReference>
<dbReference type="InterPro" id="IPR041664">
    <property type="entry name" value="AAA_16"/>
</dbReference>
<dbReference type="PROSITE" id="PS00622">
    <property type="entry name" value="HTH_LUXR_1"/>
    <property type="match status" value="1"/>
</dbReference>
<name>A0A4Q7NTZ6_9ACTN</name>
<dbReference type="Pfam" id="PF13191">
    <property type="entry name" value="AAA_16"/>
    <property type="match status" value="1"/>
</dbReference>
<evidence type="ECO:0000256" key="1">
    <source>
        <dbReference type="ARBA" id="ARBA00022741"/>
    </source>
</evidence>
<protein>
    <submittedName>
        <fullName evidence="4">Regulatory LuxR family protein</fullName>
    </submittedName>
</protein>